<keyword evidence="4" id="KW-1185">Reference proteome</keyword>
<dbReference type="InterPro" id="IPR058627">
    <property type="entry name" value="MdtA-like_C"/>
</dbReference>
<feature type="domain" description="Multidrug resistance protein MdtA-like C-terminal permuted SH3" evidence="2">
    <location>
        <begin position="263"/>
        <end position="317"/>
    </location>
</feature>
<comment type="caution">
    <text evidence="3">The sequence shown here is derived from an EMBL/GenBank/DDBJ whole genome shotgun (WGS) entry which is preliminary data.</text>
</comment>
<dbReference type="Pfam" id="PF25967">
    <property type="entry name" value="RND-MFP_C"/>
    <property type="match status" value="1"/>
</dbReference>
<evidence type="ECO:0000313" key="3">
    <source>
        <dbReference type="EMBL" id="GEP67573.1"/>
    </source>
</evidence>
<dbReference type="GO" id="GO:0015562">
    <property type="term" value="F:efflux transmembrane transporter activity"/>
    <property type="evidence" value="ECO:0007669"/>
    <property type="project" value="TreeGrafter"/>
</dbReference>
<dbReference type="AlphaFoldDB" id="A0A512P8N9"/>
<gene>
    <name evidence="3" type="ORF">CSO01_02880</name>
</gene>
<dbReference type="EMBL" id="BKAL01000001">
    <property type="protein sequence ID" value="GEP67573.1"/>
    <property type="molecule type" value="Genomic_DNA"/>
</dbReference>
<evidence type="ECO:0000256" key="1">
    <source>
        <dbReference type="SAM" id="MobiDB-lite"/>
    </source>
</evidence>
<feature type="compositionally biased region" description="Low complexity" evidence="1">
    <location>
        <begin position="224"/>
        <end position="234"/>
    </location>
</feature>
<dbReference type="Gene3D" id="2.40.50.100">
    <property type="match status" value="1"/>
</dbReference>
<proteinExistence type="predicted"/>
<dbReference type="PANTHER" id="PTHR30469">
    <property type="entry name" value="MULTIDRUG RESISTANCE PROTEIN MDTA"/>
    <property type="match status" value="1"/>
</dbReference>
<evidence type="ECO:0000313" key="4">
    <source>
        <dbReference type="Proteomes" id="UP000321798"/>
    </source>
</evidence>
<dbReference type="Gene3D" id="2.40.420.20">
    <property type="match status" value="1"/>
</dbReference>
<feature type="region of interest" description="Disordered" evidence="1">
    <location>
        <begin position="215"/>
        <end position="234"/>
    </location>
</feature>
<dbReference type="PANTHER" id="PTHR30469:SF20">
    <property type="entry name" value="EFFLUX RND TRANSPORTER PERIPLASMIC ADAPTOR SUBUNIT"/>
    <property type="match status" value="1"/>
</dbReference>
<reference evidence="3 4" key="1">
    <citation type="submission" date="2019-07" db="EMBL/GenBank/DDBJ databases">
        <title>Whole genome shotgun sequence of Cellulomonas soli NBRC 109434.</title>
        <authorList>
            <person name="Hosoyama A."/>
            <person name="Uohara A."/>
            <person name="Ohji S."/>
            <person name="Ichikawa N."/>
        </authorList>
    </citation>
    <scope>NUCLEOTIDE SEQUENCE [LARGE SCALE GENOMIC DNA]</scope>
    <source>
        <strain evidence="3 4">NBRC 109434</strain>
    </source>
</reference>
<sequence length="345" mass="34708">MGVTRRIIFPTLRLLVWTVIAVALVKLAFAGADVSTADDALQPTGQVVEPTVQVTTGTVTNAVSVQAVVQADPATDVRATLAGTVSALLATPGQHVDAGTPLLKIRQETPQDPLVTTDPATGEQTTTERKPKVVVETVTAPIAGTLTLPTLKDQTVSVGDVLGSVAPGTLSVSGTLTPDQQYRLVGAPGEASVTLTGGPAPFTCTGLRLDSGATASTQQVADDGSSPSTGSTSSTVVCAVPGDVTAFPGLGATIEITNGTATDALVVPVTSVQGSFKTGNVWVVLPDGTQEERAVGLGLTDGENVQVTEGLAADDTILQFIPVPGGAGEVDCSDPAQYDPTVCGG</sequence>
<accession>A0A512P8N9</accession>
<protein>
    <submittedName>
        <fullName evidence="3">MexH family multidrug efflux RND transporter periplasmic adaptor subunit</fullName>
    </submittedName>
</protein>
<dbReference type="GO" id="GO:1990281">
    <property type="term" value="C:efflux pump complex"/>
    <property type="evidence" value="ECO:0007669"/>
    <property type="project" value="TreeGrafter"/>
</dbReference>
<dbReference type="Proteomes" id="UP000321798">
    <property type="component" value="Unassembled WGS sequence"/>
</dbReference>
<dbReference type="RefSeq" id="WP_146951333.1">
    <property type="nucleotide sequence ID" value="NZ_BAABBJ010000005.1"/>
</dbReference>
<feature type="region of interest" description="Disordered" evidence="1">
    <location>
        <begin position="109"/>
        <end position="129"/>
    </location>
</feature>
<organism evidence="3 4">
    <name type="scientific">Cellulomonas soli</name>
    <dbReference type="NCBI Taxonomy" id="931535"/>
    <lineage>
        <taxon>Bacteria</taxon>
        <taxon>Bacillati</taxon>
        <taxon>Actinomycetota</taxon>
        <taxon>Actinomycetes</taxon>
        <taxon>Micrococcales</taxon>
        <taxon>Cellulomonadaceae</taxon>
        <taxon>Cellulomonas</taxon>
    </lineage>
</organism>
<name>A0A512P8N9_9CELL</name>
<evidence type="ECO:0000259" key="2">
    <source>
        <dbReference type="Pfam" id="PF25967"/>
    </source>
</evidence>
<dbReference type="OrthoDB" id="4401807at2"/>